<accession>A0A4R1Q130</accession>
<dbReference type="InterPro" id="IPR036873">
    <property type="entry name" value="Rhodanese-like_dom_sf"/>
</dbReference>
<dbReference type="InterPro" id="IPR001763">
    <property type="entry name" value="Rhodanese-like_dom"/>
</dbReference>
<gene>
    <name evidence="2" type="ORF">EV210_105274</name>
</gene>
<protein>
    <submittedName>
        <fullName evidence="2">Rhodanese-related sulfurtransferase</fullName>
    </submittedName>
</protein>
<dbReference type="Gene3D" id="3.40.250.10">
    <property type="entry name" value="Rhodanese-like domain"/>
    <property type="match status" value="1"/>
</dbReference>
<evidence type="ECO:0000259" key="1">
    <source>
        <dbReference type="PROSITE" id="PS50206"/>
    </source>
</evidence>
<dbReference type="InterPro" id="IPR001307">
    <property type="entry name" value="Thiosulphate_STrfase_CS"/>
</dbReference>
<dbReference type="GO" id="GO:0004792">
    <property type="term" value="F:thiosulfate-cyanide sulfurtransferase activity"/>
    <property type="evidence" value="ECO:0007669"/>
    <property type="project" value="InterPro"/>
</dbReference>
<dbReference type="SUPFAM" id="SSF52821">
    <property type="entry name" value="Rhodanese/Cell cycle control phosphatase"/>
    <property type="match status" value="1"/>
</dbReference>
<keyword evidence="2" id="KW-0808">Transferase</keyword>
<evidence type="ECO:0000313" key="3">
    <source>
        <dbReference type="Proteomes" id="UP000295063"/>
    </source>
</evidence>
<dbReference type="RefSeq" id="WP_132079021.1">
    <property type="nucleotide sequence ID" value="NZ_DALZLR010000003.1"/>
</dbReference>
<dbReference type="Pfam" id="PF00581">
    <property type="entry name" value="Rhodanese"/>
    <property type="match status" value="1"/>
</dbReference>
<keyword evidence="3" id="KW-1185">Reference proteome</keyword>
<dbReference type="PROSITE" id="PS00380">
    <property type="entry name" value="RHODANESE_1"/>
    <property type="match status" value="1"/>
</dbReference>
<comment type="caution">
    <text evidence="2">The sequence shown here is derived from an EMBL/GenBank/DDBJ whole genome shotgun (WGS) entry which is preliminary data.</text>
</comment>
<dbReference type="OrthoDB" id="9800872at2"/>
<proteinExistence type="predicted"/>
<dbReference type="PANTHER" id="PTHR43031:SF1">
    <property type="entry name" value="PYRIDINE NUCLEOTIDE-DISULPHIDE OXIDOREDUCTASE"/>
    <property type="match status" value="1"/>
</dbReference>
<name>A0A4R1Q130_9FIRM</name>
<dbReference type="SMART" id="SM00450">
    <property type="entry name" value="RHOD"/>
    <property type="match status" value="1"/>
</dbReference>
<dbReference type="AlphaFoldDB" id="A0A4R1Q130"/>
<reference evidence="2 3" key="1">
    <citation type="submission" date="2019-03" db="EMBL/GenBank/DDBJ databases">
        <title>Genomic Encyclopedia of Type Strains, Phase IV (KMG-IV): sequencing the most valuable type-strain genomes for metagenomic binning, comparative biology and taxonomic classification.</title>
        <authorList>
            <person name="Goeker M."/>
        </authorList>
    </citation>
    <scope>NUCLEOTIDE SEQUENCE [LARGE SCALE GENOMIC DNA]</scope>
    <source>
        <strain evidence="2 3">DSM 15969</strain>
    </source>
</reference>
<organism evidence="2 3">
    <name type="scientific">Anaerospora hongkongensis</name>
    <dbReference type="NCBI Taxonomy" id="244830"/>
    <lineage>
        <taxon>Bacteria</taxon>
        <taxon>Bacillati</taxon>
        <taxon>Bacillota</taxon>
        <taxon>Negativicutes</taxon>
        <taxon>Selenomonadales</taxon>
        <taxon>Sporomusaceae</taxon>
        <taxon>Anaerospora</taxon>
    </lineage>
</organism>
<dbReference type="Proteomes" id="UP000295063">
    <property type="component" value="Unassembled WGS sequence"/>
</dbReference>
<evidence type="ECO:0000313" key="2">
    <source>
        <dbReference type="EMBL" id="TCL37834.1"/>
    </source>
</evidence>
<dbReference type="PANTHER" id="PTHR43031">
    <property type="entry name" value="FAD-DEPENDENT OXIDOREDUCTASE"/>
    <property type="match status" value="1"/>
</dbReference>
<feature type="domain" description="Rhodanese" evidence="1">
    <location>
        <begin position="47"/>
        <end position="126"/>
    </location>
</feature>
<dbReference type="EMBL" id="SLUI01000005">
    <property type="protein sequence ID" value="TCL37834.1"/>
    <property type="molecule type" value="Genomic_DNA"/>
</dbReference>
<dbReference type="CDD" id="cd00158">
    <property type="entry name" value="RHOD"/>
    <property type="match status" value="1"/>
</dbReference>
<dbReference type="PROSITE" id="PS50206">
    <property type="entry name" value="RHODANESE_3"/>
    <property type="match status" value="1"/>
</dbReference>
<sequence length="126" mass="14289">MASLLVVALLILSGIIAYKLINRKLALRGHELKESEALEKWEGNEYILDVRTTEEYKEGHVPGATLIPLNQLGRRFSEIPRDRDVYIMCRSGTRSAEATVWLLKKGFDNVYNISGGMLKWQGPVEK</sequence>
<dbReference type="InterPro" id="IPR050229">
    <property type="entry name" value="GlpE_sulfurtransferase"/>
</dbReference>